<dbReference type="InterPro" id="IPR001466">
    <property type="entry name" value="Beta-lactam-related"/>
</dbReference>
<organism evidence="3 4">
    <name type="scientific">Caulobacter radicis</name>
    <dbReference type="NCBI Taxonomy" id="2172650"/>
    <lineage>
        <taxon>Bacteria</taxon>
        <taxon>Pseudomonadati</taxon>
        <taxon>Pseudomonadota</taxon>
        <taxon>Alphaproteobacteria</taxon>
        <taxon>Caulobacterales</taxon>
        <taxon>Caulobacteraceae</taxon>
        <taxon>Caulobacter</taxon>
    </lineage>
</organism>
<dbReference type="Pfam" id="PF00144">
    <property type="entry name" value="Beta-lactamase"/>
    <property type="match status" value="1"/>
</dbReference>
<dbReference type="Gene3D" id="3.40.710.10">
    <property type="entry name" value="DD-peptidase/beta-lactamase superfamily"/>
    <property type="match status" value="1"/>
</dbReference>
<evidence type="ECO:0000313" key="3">
    <source>
        <dbReference type="EMBL" id="PVM81133.1"/>
    </source>
</evidence>
<feature type="chain" id="PRO_5015514424" evidence="1">
    <location>
        <begin position="32"/>
        <end position="470"/>
    </location>
</feature>
<dbReference type="Proteomes" id="UP000244913">
    <property type="component" value="Unassembled WGS sequence"/>
</dbReference>
<reference evidence="3 4" key="1">
    <citation type="submission" date="2018-04" db="EMBL/GenBank/DDBJ databases">
        <title>The genome sequence of Caulobacter sp. 736.</title>
        <authorList>
            <person name="Gao J."/>
            <person name="Sun J."/>
        </authorList>
    </citation>
    <scope>NUCLEOTIDE SEQUENCE [LARGE SCALE GENOMIC DNA]</scope>
    <source>
        <strain evidence="3 4">736</strain>
    </source>
</reference>
<feature type="domain" description="Beta-lactamase-related" evidence="2">
    <location>
        <begin position="42"/>
        <end position="357"/>
    </location>
</feature>
<dbReference type="AlphaFoldDB" id="A0A2T9JDX3"/>
<dbReference type="InterPro" id="IPR023650">
    <property type="entry name" value="Beta-lactam_class-A_AS"/>
</dbReference>
<dbReference type="InterPro" id="IPR006311">
    <property type="entry name" value="TAT_signal"/>
</dbReference>
<dbReference type="InterPro" id="IPR012338">
    <property type="entry name" value="Beta-lactam/transpept-like"/>
</dbReference>
<comment type="caution">
    <text evidence="3">The sequence shown here is derived from an EMBL/GenBank/DDBJ whole genome shotgun (WGS) entry which is preliminary data.</text>
</comment>
<protein>
    <submittedName>
        <fullName evidence="3">Serine hydrolase</fullName>
    </submittedName>
</protein>
<keyword evidence="1" id="KW-0732">Signal</keyword>
<proteinExistence type="predicted"/>
<evidence type="ECO:0000256" key="1">
    <source>
        <dbReference type="SAM" id="SignalP"/>
    </source>
</evidence>
<name>A0A2T9JDX3_9CAUL</name>
<gene>
    <name evidence="3" type="ORF">DDF65_12385</name>
</gene>
<dbReference type="PROSITE" id="PS51318">
    <property type="entry name" value="TAT"/>
    <property type="match status" value="1"/>
</dbReference>
<evidence type="ECO:0000313" key="4">
    <source>
        <dbReference type="Proteomes" id="UP000244913"/>
    </source>
</evidence>
<dbReference type="GO" id="GO:0016787">
    <property type="term" value="F:hydrolase activity"/>
    <property type="evidence" value="ECO:0007669"/>
    <property type="project" value="UniProtKB-KW"/>
</dbReference>
<dbReference type="PROSITE" id="PS00146">
    <property type="entry name" value="BETA_LACTAMASE_A"/>
    <property type="match status" value="1"/>
</dbReference>
<keyword evidence="3" id="KW-0378">Hydrolase</keyword>
<sequence>MGAYRMRRRTVLAGGVLASALALTGTFPAFAAPLSPDKAREVDAIAAEVLAATGAPSASVAIVEDGEPVYAKAYGLARLSPAVPATTSTRYGIASVSKQFTAAAILLLVEDGKVSLDDPVGRYVPGLTDGDRITLRQVLSHTAGYRDYWPQDFVFEAMRAPTTQQKILDGWARIPLDYPPGEQWRYSNTGFVIAGLVVEKVAGEPLFAFLKRRIFDPLGMSGVTEDDSKALSPPDAGHYTRYGLGPVVAADKEGPGWLFGAAELAMSPSDLARWNWAMIRRELLKPASWEAMTTSVELSSGAPAGYGLGVSVKVRDGVTSISHGGMLSGVLTSNTVWPGEKRAVTVVSNADFGEPQTAISQRIAFLLRPSTGATATARTLVAQLQAGTIDQALLTANGKAWFTAARLADFKRSLFPLGPLRMLEGQGVQVRGGMTWHGFDAAFGGRTLSVSMRLTPDGRVEQFLIGPKAG</sequence>
<dbReference type="SUPFAM" id="SSF56601">
    <property type="entry name" value="beta-lactamase/transpeptidase-like"/>
    <property type="match status" value="1"/>
</dbReference>
<feature type="signal peptide" evidence="1">
    <location>
        <begin position="1"/>
        <end position="31"/>
    </location>
</feature>
<dbReference type="InterPro" id="IPR050491">
    <property type="entry name" value="AmpC-like"/>
</dbReference>
<dbReference type="PANTHER" id="PTHR46825:SF9">
    <property type="entry name" value="BETA-LACTAMASE-RELATED DOMAIN-CONTAINING PROTEIN"/>
    <property type="match status" value="1"/>
</dbReference>
<evidence type="ECO:0000259" key="2">
    <source>
        <dbReference type="Pfam" id="PF00144"/>
    </source>
</evidence>
<dbReference type="PANTHER" id="PTHR46825">
    <property type="entry name" value="D-ALANYL-D-ALANINE-CARBOXYPEPTIDASE/ENDOPEPTIDASE AMPH"/>
    <property type="match status" value="1"/>
</dbReference>
<dbReference type="EMBL" id="QDKP01000039">
    <property type="protein sequence ID" value="PVM81133.1"/>
    <property type="molecule type" value="Genomic_DNA"/>
</dbReference>
<keyword evidence="4" id="KW-1185">Reference proteome</keyword>
<accession>A0A2T9JDX3</accession>